<protein>
    <submittedName>
        <fullName evidence="1">Uncharacterized protein</fullName>
    </submittedName>
</protein>
<dbReference type="Proteomes" id="UP000176633">
    <property type="component" value="Unassembled WGS sequence"/>
</dbReference>
<reference evidence="1 2" key="1">
    <citation type="journal article" date="2016" name="Nat. Commun.">
        <title>Thousands of microbial genomes shed light on interconnected biogeochemical processes in an aquifer system.</title>
        <authorList>
            <person name="Anantharaman K."/>
            <person name="Brown C.T."/>
            <person name="Hug L.A."/>
            <person name="Sharon I."/>
            <person name="Castelle C.J."/>
            <person name="Probst A.J."/>
            <person name="Thomas B.C."/>
            <person name="Singh A."/>
            <person name="Wilkins M.J."/>
            <person name="Karaoz U."/>
            <person name="Brodie E.L."/>
            <person name="Williams K.H."/>
            <person name="Hubbard S.S."/>
            <person name="Banfield J.F."/>
        </authorList>
    </citation>
    <scope>NUCLEOTIDE SEQUENCE [LARGE SCALE GENOMIC DNA]</scope>
</reference>
<evidence type="ECO:0000313" key="1">
    <source>
        <dbReference type="EMBL" id="OGG42816.1"/>
    </source>
</evidence>
<evidence type="ECO:0000313" key="2">
    <source>
        <dbReference type="Proteomes" id="UP000176633"/>
    </source>
</evidence>
<comment type="caution">
    <text evidence="1">The sequence shown here is derived from an EMBL/GenBank/DDBJ whole genome shotgun (WGS) entry which is preliminary data.</text>
</comment>
<organism evidence="1 2">
    <name type="scientific">Candidatus Jorgensenbacteria bacterium RIFCSPLOWO2_12_FULL_42_11</name>
    <dbReference type="NCBI Taxonomy" id="1798473"/>
    <lineage>
        <taxon>Bacteria</taxon>
        <taxon>Candidatus Joergenseniibacteriota</taxon>
    </lineage>
</organism>
<accession>A0A1F6C0S8</accession>
<name>A0A1F6C0S8_9BACT</name>
<dbReference type="AlphaFoldDB" id="A0A1F6C0S8"/>
<dbReference type="EMBL" id="MFKM01000038">
    <property type="protein sequence ID" value="OGG42816.1"/>
    <property type="molecule type" value="Genomic_DNA"/>
</dbReference>
<proteinExistence type="predicted"/>
<dbReference type="STRING" id="1798473.A3G50_02645"/>
<gene>
    <name evidence="1" type="ORF">A3G50_02645</name>
</gene>
<sequence length="136" mass="15602">MKSKILFLFIPILIIILSITGISLAEVKISDIPTPEKIQNLIPRPLTEIFKVFNNIHIDFSKLPFFDRLMSIIPKSGEEVGNGFRWLTRGLNNTNDWLKNHIGLDIIFMVKKIGEFFVWIFQGIADLIKTGLSFVK</sequence>